<evidence type="ECO:0000313" key="3">
    <source>
        <dbReference type="Proteomes" id="UP001222027"/>
    </source>
</evidence>
<accession>A0AAV8R1T4</accession>
<dbReference type="AlphaFoldDB" id="A0AAV8R1T4"/>
<keyword evidence="1" id="KW-0812">Transmembrane</keyword>
<dbReference type="EMBL" id="JAQQAF010000004">
    <property type="protein sequence ID" value="KAJ8492810.1"/>
    <property type="molecule type" value="Genomic_DNA"/>
</dbReference>
<evidence type="ECO:0000313" key="2">
    <source>
        <dbReference type="EMBL" id="KAJ8492810.1"/>
    </source>
</evidence>
<keyword evidence="3" id="KW-1185">Reference proteome</keyword>
<proteinExistence type="predicted"/>
<keyword evidence="1" id="KW-0472">Membrane</keyword>
<dbReference type="Proteomes" id="UP001222027">
    <property type="component" value="Unassembled WGS sequence"/>
</dbReference>
<name>A0AAV8R1T4_ENSVE</name>
<reference evidence="2 3" key="1">
    <citation type="submission" date="2022-12" db="EMBL/GenBank/DDBJ databases">
        <title>Chromosome-scale assembly of the Ensete ventricosum genome.</title>
        <authorList>
            <person name="Dussert Y."/>
            <person name="Stocks J."/>
            <person name="Wendawek A."/>
            <person name="Woldeyes F."/>
            <person name="Nichols R.A."/>
            <person name="Borrell J.S."/>
        </authorList>
    </citation>
    <scope>NUCLEOTIDE SEQUENCE [LARGE SCALE GENOMIC DNA]</scope>
    <source>
        <strain evidence="3">cv. Maze</strain>
        <tissue evidence="2">Seeds</tissue>
    </source>
</reference>
<gene>
    <name evidence="2" type="ORF">OPV22_014531</name>
</gene>
<evidence type="ECO:0000256" key="1">
    <source>
        <dbReference type="SAM" id="Phobius"/>
    </source>
</evidence>
<feature type="transmembrane region" description="Helical" evidence="1">
    <location>
        <begin position="59"/>
        <end position="77"/>
    </location>
</feature>
<protein>
    <recommendedName>
        <fullName evidence="4">Secreted protein</fullName>
    </recommendedName>
</protein>
<evidence type="ECO:0008006" key="4">
    <source>
        <dbReference type="Google" id="ProtNLM"/>
    </source>
</evidence>
<comment type="caution">
    <text evidence="2">The sequence shown here is derived from an EMBL/GenBank/DDBJ whole genome shotgun (WGS) entry which is preliminary data.</text>
</comment>
<organism evidence="2 3">
    <name type="scientific">Ensete ventricosum</name>
    <name type="common">Abyssinian banana</name>
    <name type="synonym">Musa ensete</name>
    <dbReference type="NCBI Taxonomy" id="4639"/>
    <lineage>
        <taxon>Eukaryota</taxon>
        <taxon>Viridiplantae</taxon>
        <taxon>Streptophyta</taxon>
        <taxon>Embryophyta</taxon>
        <taxon>Tracheophyta</taxon>
        <taxon>Spermatophyta</taxon>
        <taxon>Magnoliopsida</taxon>
        <taxon>Liliopsida</taxon>
        <taxon>Zingiberales</taxon>
        <taxon>Musaceae</taxon>
        <taxon>Ensete</taxon>
    </lineage>
</organism>
<keyword evidence="1" id="KW-1133">Transmembrane helix</keyword>
<sequence length="81" mass="9312">MVTLTISILPISRLFPCALPHRHEKETVPLHFRRIFIFLPANPLARQTLDRIQILWHRIRVLLVVLAALLKIAIATGQRSS</sequence>